<dbReference type="PROSITE" id="PS50994">
    <property type="entry name" value="INTEGRASE"/>
    <property type="match status" value="1"/>
</dbReference>
<dbReference type="GO" id="GO:0015074">
    <property type="term" value="P:DNA integration"/>
    <property type="evidence" value="ECO:0007669"/>
    <property type="project" value="InterPro"/>
</dbReference>
<feature type="domain" description="Integrase catalytic" evidence="2">
    <location>
        <begin position="143"/>
        <end position="301"/>
    </location>
</feature>
<dbReference type="InterPro" id="IPR050951">
    <property type="entry name" value="Retrovirus_Pol_polyprotein"/>
</dbReference>
<reference evidence="3" key="1">
    <citation type="submission" date="2015-11" db="EMBL/GenBank/DDBJ databases">
        <title>De novo transcriptome assembly of four potential Pierce s Disease insect vectors from Arizona vineyards.</title>
        <authorList>
            <person name="Tassone E.E."/>
        </authorList>
    </citation>
    <scope>NUCLEOTIDE SEQUENCE</scope>
</reference>
<dbReference type="GO" id="GO:0003676">
    <property type="term" value="F:nucleic acid binding"/>
    <property type="evidence" value="ECO:0007669"/>
    <property type="project" value="InterPro"/>
</dbReference>
<evidence type="ECO:0000259" key="2">
    <source>
        <dbReference type="PROSITE" id="PS50994"/>
    </source>
</evidence>
<dbReference type="InterPro" id="IPR041588">
    <property type="entry name" value="Integrase_H2C2"/>
</dbReference>
<dbReference type="GO" id="GO:0003964">
    <property type="term" value="F:RNA-directed DNA polymerase activity"/>
    <property type="evidence" value="ECO:0007669"/>
    <property type="project" value="UniProtKB-EC"/>
</dbReference>
<dbReference type="EC" id="2.7.7.49" evidence="1"/>
<dbReference type="Pfam" id="PF00665">
    <property type="entry name" value="rve"/>
    <property type="match status" value="1"/>
</dbReference>
<evidence type="ECO:0000313" key="3">
    <source>
        <dbReference type="EMBL" id="JAS40629.1"/>
    </source>
</evidence>
<dbReference type="AlphaFoldDB" id="A0A1B6ERQ7"/>
<dbReference type="InterPro" id="IPR012337">
    <property type="entry name" value="RNaseH-like_sf"/>
</dbReference>
<organism evidence="3">
    <name type="scientific">Cuerna arida</name>
    <dbReference type="NCBI Taxonomy" id="1464854"/>
    <lineage>
        <taxon>Eukaryota</taxon>
        <taxon>Metazoa</taxon>
        <taxon>Ecdysozoa</taxon>
        <taxon>Arthropoda</taxon>
        <taxon>Hexapoda</taxon>
        <taxon>Insecta</taxon>
        <taxon>Pterygota</taxon>
        <taxon>Neoptera</taxon>
        <taxon>Paraneoptera</taxon>
        <taxon>Hemiptera</taxon>
        <taxon>Auchenorrhyncha</taxon>
        <taxon>Membracoidea</taxon>
        <taxon>Cicadellidae</taxon>
        <taxon>Cicadellinae</taxon>
        <taxon>Proconiini</taxon>
        <taxon>Cuerna</taxon>
    </lineage>
</organism>
<sequence length="421" mass="49465">MKCYKNVNNGECCNIDNLKNFPLAFNEIKNHQSQDPEIVDIRVSINNSENNEKFYLSKGVVMYRAKNNSKGRVYLPYQLVDMIFAYYHNANGHFGIFKTTRKICEMFYRPNLANEIKDRVSKCELCIKAKPSRKYFGKLVSNVSEKPMDRLYIDYFGPLVRSKMQNNNILIIMDDHSKFVWLYAVRDAKGTSVIKILDNIVFKNFGYCKYIVSDNAKCFKSVELKNYLFNRGIVHQFITPYVPRSNKSERQLRTLKQMLKIYFSENQQKWDTELTSIQQAINYSVSEATKMSPHQLMFGFQPNNALSNQWSLNELVCENDVNDERFEVAIKNLKRSIKANKKRKLYSNENAEHPFAVNKEVFIETHEQSKKCDKFQSKLAMNYTGPYRLIHKLSEVTYLAQNMRNPKIIKKVHISQLKLKR</sequence>
<dbReference type="SUPFAM" id="SSF53098">
    <property type="entry name" value="Ribonuclease H-like"/>
    <property type="match status" value="1"/>
</dbReference>
<dbReference type="Pfam" id="PF17921">
    <property type="entry name" value="Integrase_H2C2"/>
    <property type="match status" value="1"/>
</dbReference>
<gene>
    <name evidence="3" type="ORF">g.42622</name>
</gene>
<dbReference type="PANTHER" id="PTHR37984:SF5">
    <property type="entry name" value="PROTEIN NYNRIN-LIKE"/>
    <property type="match status" value="1"/>
</dbReference>
<name>A0A1B6ERQ7_9HEMI</name>
<dbReference type="Gene3D" id="3.30.420.10">
    <property type="entry name" value="Ribonuclease H-like superfamily/Ribonuclease H"/>
    <property type="match status" value="1"/>
</dbReference>
<dbReference type="Gene3D" id="1.10.340.70">
    <property type="match status" value="1"/>
</dbReference>
<proteinExistence type="predicted"/>
<accession>A0A1B6ERQ7</accession>
<dbReference type="PANTHER" id="PTHR37984">
    <property type="entry name" value="PROTEIN CBG26694"/>
    <property type="match status" value="1"/>
</dbReference>
<dbReference type="EMBL" id="GECZ01029140">
    <property type="protein sequence ID" value="JAS40629.1"/>
    <property type="molecule type" value="Transcribed_RNA"/>
</dbReference>
<evidence type="ECO:0000256" key="1">
    <source>
        <dbReference type="ARBA" id="ARBA00012493"/>
    </source>
</evidence>
<protein>
    <recommendedName>
        <fullName evidence="1">RNA-directed DNA polymerase</fullName>
        <ecNumber evidence="1">2.7.7.49</ecNumber>
    </recommendedName>
</protein>
<dbReference type="InterPro" id="IPR001584">
    <property type="entry name" value="Integrase_cat-core"/>
</dbReference>
<dbReference type="InterPro" id="IPR036397">
    <property type="entry name" value="RNaseH_sf"/>
</dbReference>